<keyword evidence="7" id="KW-0472">Membrane</keyword>
<dbReference type="InterPro" id="IPR050388">
    <property type="entry name" value="ABC_Ni/Peptide_Import"/>
</dbReference>
<dbReference type="GO" id="GO:0016887">
    <property type="term" value="F:ATP hydrolysis activity"/>
    <property type="evidence" value="ECO:0007669"/>
    <property type="project" value="InterPro"/>
</dbReference>
<evidence type="ECO:0000313" key="9">
    <source>
        <dbReference type="EMBL" id="APE43932.1"/>
    </source>
</evidence>
<proteinExistence type="inferred from homology"/>
<evidence type="ECO:0000259" key="8">
    <source>
        <dbReference type="PROSITE" id="PS50893"/>
    </source>
</evidence>
<evidence type="ECO:0000256" key="1">
    <source>
        <dbReference type="ARBA" id="ARBA00004417"/>
    </source>
</evidence>
<dbReference type="GO" id="GO:0055085">
    <property type="term" value="P:transmembrane transport"/>
    <property type="evidence" value="ECO:0007669"/>
    <property type="project" value="UniProtKB-ARBA"/>
</dbReference>
<evidence type="ECO:0000256" key="6">
    <source>
        <dbReference type="ARBA" id="ARBA00022840"/>
    </source>
</evidence>
<dbReference type="AlphaFoldDB" id="A0A1J0WHW8"/>
<feature type="domain" description="ABC transporter" evidence="8">
    <location>
        <begin position="4"/>
        <end position="254"/>
    </location>
</feature>
<dbReference type="PANTHER" id="PTHR43297:SF2">
    <property type="entry name" value="DIPEPTIDE TRANSPORT ATP-BINDING PROTEIN DPPD"/>
    <property type="match status" value="1"/>
</dbReference>
<dbReference type="GO" id="GO:0015833">
    <property type="term" value="P:peptide transport"/>
    <property type="evidence" value="ECO:0007669"/>
    <property type="project" value="InterPro"/>
</dbReference>
<dbReference type="EMBL" id="CP018076">
    <property type="protein sequence ID" value="APE43932.1"/>
    <property type="molecule type" value="Genomic_DNA"/>
</dbReference>
<name>A0A1J0WHW8_9RHOB</name>
<dbReference type="SUPFAM" id="SSF52540">
    <property type="entry name" value="P-loop containing nucleoside triphosphate hydrolases"/>
    <property type="match status" value="1"/>
</dbReference>
<keyword evidence="6 9" id="KW-0067">ATP-binding</keyword>
<dbReference type="GO" id="GO:0005524">
    <property type="term" value="F:ATP binding"/>
    <property type="evidence" value="ECO:0007669"/>
    <property type="project" value="UniProtKB-KW"/>
</dbReference>
<dbReference type="InterPro" id="IPR013563">
    <property type="entry name" value="Oligopep_ABC_C"/>
</dbReference>
<keyword evidence="5" id="KW-0547">Nucleotide-binding</keyword>
<dbReference type="InterPro" id="IPR003439">
    <property type="entry name" value="ABC_transporter-like_ATP-bd"/>
</dbReference>
<dbReference type="NCBIfam" id="TIGR01727">
    <property type="entry name" value="oligo_HPY"/>
    <property type="match status" value="1"/>
</dbReference>
<dbReference type="PROSITE" id="PS50893">
    <property type="entry name" value="ABC_TRANSPORTER_2"/>
    <property type="match status" value="1"/>
</dbReference>
<dbReference type="KEGG" id="suam:BOO69_11320"/>
<dbReference type="Pfam" id="PF08352">
    <property type="entry name" value="oligo_HPY"/>
    <property type="match status" value="1"/>
</dbReference>
<evidence type="ECO:0000256" key="5">
    <source>
        <dbReference type="ARBA" id="ARBA00022741"/>
    </source>
</evidence>
<dbReference type="Gene3D" id="3.40.50.300">
    <property type="entry name" value="P-loop containing nucleotide triphosphate hydrolases"/>
    <property type="match status" value="1"/>
</dbReference>
<reference evidence="9 10" key="1">
    <citation type="submission" date="2016-11" db="EMBL/GenBank/DDBJ databases">
        <title>Complete genome sequence of Sulfitobacter sp. AM1-D1, a toxic bacteria associated with marine dinoflagellate Alexandrium minutum in East China Sea.</title>
        <authorList>
            <person name="Yang Q."/>
            <person name="Zhang X."/>
            <person name="Tian X."/>
        </authorList>
    </citation>
    <scope>NUCLEOTIDE SEQUENCE [LARGE SCALE GENOMIC DNA]</scope>
    <source>
        <strain evidence="9 10">AM1-D1</strain>
    </source>
</reference>
<organism evidence="9 10">
    <name type="scientific">Sulfitobacter alexandrii</name>
    <dbReference type="NCBI Taxonomy" id="1917485"/>
    <lineage>
        <taxon>Bacteria</taxon>
        <taxon>Pseudomonadati</taxon>
        <taxon>Pseudomonadota</taxon>
        <taxon>Alphaproteobacteria</taxon>
        <taxon>Rhodobacterales</taxon>
        <taxon>Roseobacteraceae</taxon>
        <taxon>Sulfitobacter</taxon>
    </lineage>
</organism>
<dbReference type="PROSITE" id="PS00211">
    <property type="entry name" value="ABC_TRANSPORTER_1"/>
    <property type="match status" value="1"/>
</dbReference>
<dbReference type="SMART" id="SM00382">
    <property type="entry name" value="AAA"/>
    <property type="match status" value="1"/>
</dbReference>
<protein>
    <submittedName>
        <fullName evidence="9">Peptide ABC transporter ATP-binding protein</fullName>
    </submittedName>
</protein>
<sequence>MALLDVTDLQVHFQTDRGVNRAVDGLSFSIDQGEALAIVGESGCGKSVTSMSVLRLLPMPPGRIAGDIRFRGESLANRSEREMRRLRGGEISMIFQEPMSSLNPVYTIGRQIGESVRLHTGASQREARERAIEMLGLVGIPSPEKRVDEYPHQLSGGMRQRVIIAMALACDPALLIADEPTTALDVTIQAQILDLLRDLRERTGTAILLITHDLGVVAEFAERVLVMYAGRKVEEASVADIFARPRHPYTQGLMNAVPKLGRARRDGTPEKLSEIPGRVPDLTQDIPGCVFAPRCPRAEAVCSRIDPALEQKAKGHFAACHFAPRETEKTDA</sequence>
<dbReference type="CDD" id="cd03257">
    <property type="entry name" value="ABC_NikE_OppD_transporters"/>
    <property type="match status" value="1"/>
</dbReference>
<evidence type="ECO:0000256" key="7">
    <source>
        <dbReference type="ARBA" id="ARBA00023136"/>
    </source>
</evidence>
<evidence type="ECO:0000256" key="2">
    <source>
        <dbReference type="ARBA" id="ARBA00005417"/>
    </source>
</evidence>
<dbReference type="FunFam" id="3.40.50.300:FF:000016">
    <property type="entry name" value="Oligopeptide ABC transporter ATP-binding component"/>
    <property type="match status" value="1"/>
</dbReference>
<dbReference type="GO" id="GO:0005886">
    <property type="term" value="C:plasma membrane"/>
    <property type="evidence" value="ECO:0007669"/>
    <property type="project" value="UniProtKB-SubCell"/>
</dbReference>
<keyword evidence="4" id="KW-1003">Cell membrane</keyword>
<dbReference type="STRING" id="1917485.BOO69_11320"/>
<dbReference type="PANTHER" id="PTHR43297">
    <property type="entry name" value="OLIGOPEPTIDE TRANSPORT ATP-BINDING PROTEIN APPD"/>
    <property type="match status" value="1"/>
</dbReference>
<evidence type="ECO:0000256" key="4">
    <source>
        <dbReference type="ARBA" id="ARBA00022475"/>
    </source>
</evidence>
<keyword evidence="10" id="KW-1185">Reference proteome</keyword>
<dbReference type="Pfam" id="PF00005">
    <property type="entry name" value="ABC_tran"/>
    <property type="match status" value="1"/>
</dbReference>
<evidence type="ECO:0000313" key="10">
    <source>
        <dbReference type="Proteomes" id="UP000181897"/>
    </source>
</evidence>
<keyword evidence="3" id="KW-0813">Transport</keyword>
<gene>
    <name evidence="9" type="ORF">BOO69_11320</name>
</gene>
<dbReference type="Proteomes" id="UP000181897">
    <property type="component" value="Chromosome"/>
</dbReference>
<dbReference type="InterPro" id="IPR003593">
    <property type="entry name" value="AAA+_ATPase"/>
</dbReference>
<comment type="subcellular location">
    <subcellularLocation>
        <location evidence="1">Cell inner membrane</location>
        <topology evidence="1">Peripheral membrane protein</topology>
    </subcellularLocation>
</comment>
<dbReference type="InterPro" id="IPR027417">
    <property type="entry name" value="P-loop_NTPase"/>
</dbReference>
<dbReference type="OrthoDB" id="9782308at2"/>
<accession>A0A1J0WHW8</accession>
<comment type="similarity">
    <text evidence="2">Belongs to the ABC transporter superfamily.</text>
</comment>
<evidence type="ECO:0000256" key="3">
    <source>
        <dbReference type="ARBA" id="ARBA00022448"/>
    </source>
</evidence>
<dbReference type="InterPro" id="IPR017871">
    <property type="entry name" value="ABC_transporter-like_CS"/>
</dbReference>